<evidence type="ECO:0000256" key="7">
    <source>
        <dbReference type="SAM" id="Phobius"/>
    </source>
</evidence>
<organism evidence="8 9">
    <name type="scientific">Corynebacterium variabile</name>
    <dbReference type="NCBI Taxonomy" id="1727"/>
    <lineage>
        <taxon>Bacteria</taxon>
        <taxon>Bacillati</taxon>
        <taxon>Actinomycetota</taxon>
        <taxon>Actinomycetes</taxon>
        <taxon>Mycobacteriales</taxon>
        <taxon>Corynebacteriaceae</taxon>
        <taxon>Corynebacterium</taxon>
    </lineage>
</organism>
<dbReference type="PANTHER" id="PTHR42771">
    <property type="entry name" value="IRON(3+)-HYDROXAMATE IMPORT ATP-BINDING PROTEIN FHUC"/>
    <property type="match status" value="1"/>
</dbReference>
<sequence length="126" mass="12958">MTQQMTNAPGGAPDGAPPGTETAPKQTSLYARRTVGLIGLAAALVIAVLLNQACRYARHLIVMRDGQIVTTGAPADVMTRELVEEVFGLTAMVGPDPVTGTPSIVPLDPRSAEGALAPVTPAVDEL</sequence>
<gene>
    <name evidence="8" type="ORF">CVAR292_01799</name>
</gene>
<proteinExistence type="predicted"/>
<evidence type="ECO:0000256" key="4">
    <source>
        <dbReference type="ARBA" id="ARBA00023065"/>
    </source>
</evidence>
<evidence type="ECO:0000256" key="1">
    <source>
        <dbReference type="ARBA" id="ARBA00004202"/>
    </source>
</evidence>
<dbReference type="InterPro" id="IPR051535">
    <property type="entry name" value="Siderophore_ABC-ATPase"/>
</dbReference>
<evidence type="ECO:0000256" key="3">
    <source>
        <dbReference type="ARBA" id="ARBA00022475"/>
    </source>
</evidence>
<keyword evidence="7" id="KW-0812">Transmembrane</keyword>
<keyword evidence="9" id="KW-1185">Reference proteome</keyword>
<dbReference type="EMBL" id="FAUH01000011">
    <property type="protein sequence ID" value="CUU66455.1"/>
    <property type="molecule type" value="Genomic_DNA"/>
</dbReference>
<dbReference type="AlphaFoldDB" id="A0A0X2NLU9"/>
<reference evidence="9" key="1">
    <citation type="submission" date="2015-11" db="EMBL/GenBank/DDBJ databases">
        <authorList>
            <person name="Dugat-Bony E."/>
        </authorList>
    </citation>
    <scope>NUCLEOTIDE SEQUENCE [LARGE SCALE GENOMIC DNA]</scope>
    <source>
        <strain evidence="9">Mu292</strain>
    </source>
</reference>
<dbReference type="Proteomes" id="UP000182498">
    <property type="component" value="Unassembled WGS sequence"/>
</dbReference>
<feature type="transmembrane region" description="Helical" evidence="7">
    <location>
        <begin position="34"/>
        <end position="54"/>
    </location>
</feature>
<evidence type="ECO:0000313" key="9">
    <source>
        <dbReference type="Proteomes" id="UP000182498"/>
    </source>
</evidence>
<keyword evidence="4" id="KW-0406">Ion transport</keyword>
<keyword evidence="2" id="KW-0813">Transport</keyword>
<keyword evidence="3" id="KW-1003">Cell membrane</keyword>
<protein>
    <submittedName>
        <fullName evidence="8">Uncharacterized protein</fullName>
    </submittedName>
</protein>
<name>A0A0X2NLU9_9CORY</name>
<keyword evidence="5 7" id="KW-0472">Membrane</keyword>
<accession>A0A0X2NLU9</accession>
<keyword evidence="7" id="KW-1133">Transmembrane helix</keyword>
<comment type="subcellular location">
    <subcellularLocation>
        <location evidence="1">Cell membrane</location>
        <topology evidence="1">Peripheral membrane protein</topology>
    </subcellularLocation>
</comment>
<dbReference type="PANTHER" id="PTHR42771:SF12">
    <property type="entry name" value="FE(3+) DICITRATE TRANSPORT ATP-BINDING PROTEIN FECE-RELATED"/>
    <property type="match status" value="1"/>
</dbReference>
<evidence type="ECO:0000256" key="6">
    <source>
        <dbReference type="SAM" id="MobiDB-lite"/>
    </source>
</evidence>
<dbReference type="GO" id="GO:0005886">
    <property type="term" value="C:plasma membrane"/>
    <property type="evidence" value="ECO:0007669"/>
    <property type="project" value="UniProtKB-SubCell"/>
</dbReference>
<evidence type="ECO:0000313" key="8">
    <source>
        <dbReference type="EMBL" id="CUU66455.1"/>
    </source>
</evidence>
<feature type="region of interest" description="Disordered" evidence="6">
    <location>
        <begin position="1"/>
        <end position="27"/>
    </location>
</feature>
<dbReference type="GO" id="GO:0006811">
    <property type="term" value="P:monoatomic ion transport"/>
    <property type="evidence" value="ECO:0007669"/>
    <property type="project" value="UniProtKB-KW"/>
</dbReference>
<evidence type="ECO:0000256" key="2">
    <source>
        <dbReference type="ARBA" id="ARBA00022448"/>
    </source>
</evidence>
<evidence type="ECO:0000256" key="5">
    <source>
        <dbReference type="ARBA" id="ARBA00023136"/>
    </source>
</evidence>